<evidence type="ECO:0000256" key="6">
    <source>
        <dbReference type="ARBA" id="ARBA00023277"/>
    </source>
</evidence>
<reference evidence="9" key="2">
    <citation type="submission" date="2020-01" db="EMBL/GenBank/DDBJ databases">
        <authorList>
            <person name="Campanaro S."/>
        </authorList>
    </citation>
    <scope>NUCLEOTIDE SEQUENCE</scope>
    <source>
        <strain evidence="9">AS06rmzACSIP_7</strain>
    </source>
</reference>
<dbReference type="GO" id="GO:0016301">
    <property type="term" value="F:kinase activity"/>
    <property type="evidence" value="ECO:0007669"/>
    <property type="project" value="UniProtKB-KW"/>
</dbReference>
<keyword evidence="6" id="KW-0119">Carbohydrate metabolism</keyword>
<dbReference type="PANTHER" id="PTHR43793:SF2">
    <property type="entry name" value="BIFUNCTIONAL PROTEIN HLDE"/>
    <property type="match status" value="1"/>
</dbReference>
<sequence length="243" mass="25398">ISEDVVLHVRSEAREVFDVSGAGDTVVAALSVFIGAGLSVERSVRLANTAAGVVVGKAGTQPVRASELVEAIAGNSHCPAMGKILSRDEAARLVESWKHDGLRVVATNGCFDILHPGHVAYLEKSAEQGDRLIVAINSDDSVRSLKGPGRPVNDQQARAAVLAGLSSVDAICVFEEDTPRDLYGLFRPDIITKGGDYLAGEVAGGEFAGKVVIVPLLEGFSTSGIISVLNRDPVEGSERKAGQ</sequence>
<feature type="non-terminal residue" evidence="9">
    <location>
        <position position="1"/>
    </location>
</feature>
<keyword evidence="2" id="KW-0808">Transferase</keyword>
<evidence type="ECO:0000259" key="8">
    <source>
        <dbReference type="Pfam" id="PF01467"/>
    </source>
</evidence>
<evidence type="ECO:0000259" key="7">
    <source>
        <dbReference type="Pfam" id="PF00294"/>
    </source>
</evidence>
<reference evidence="9" key="1">
    <citation type="journal article" date="2020" name="Biotechnol. Biofuels">
        <title>New insights from the biogas microbiome by comprehensive genome-resolved metagenomics of nearly 1600 species originating from multiple anaerobic digesters.</title>
        <authorList>
            <person name="Campanaro S."/>
            <person name="Treu L."/>
            <person name="Rodriguez-R L.M."/>
            <person name="Kovalovszki A."/>
            <person name="Ziels R.M."/>
            <person name="Maus I."/>
            <person name="Zhu X."/>
            <person name="Kougias P.G."/>
            <person name="Basile A."/>
            <person name="Luo G."/>
            <person name="Schluter A."/>
            <person name="Konstantinidis K.T."/>
            <person name="Angelidaki I."/>
        </authorList>
    </citation>
    <scope>NUCLEOTIDE SEQUENCE</scope>
    <source>
        <strain evidence="9">AS06rmzACSIP_7</strain>
    </source>
</reference>
<gene>
    <name evidence="9" type="ORF">GXY80_01385</name>
</gene>
<dbReference type="AlphaFoldDB" id="A0A971M1D9"/>
<dbReference type="InterPro" id="IPR004821">
    <property type="entry name" value="Cyt_trans-like"/>
</dbReference>
<comment type="pathway">
    <text evidence="1">Bacterial outer membrane biogenesis; LPS core biosynthesis.</text>
</comment>
<evidence type="ECO:0000256" key="4">
    <source>
        <dbReference type="ARBA" id="ARBA00022777"/>
    </source>
</evidence>
<evidence type="ECO:0000256" key="2">
    <source>
        <dbReference type="ARBA" id="ARBA00022679"/>
    </source>
</evidence>
<dbReference type="Pfam" id="PF01467">
    <property type="entry name" value="CTP_transf_like"/>
    <property type="match status" value="1"/>
</dbReference>
<dbReference type="InterPro" id="IPR002173">
    <property type="entry name" value="Carboh/pur_kinase_PfkB_CS"/>
</dbReference>
<protein>
    <submittedName>
        <fullName evidence="9">Adenylyltransferase/cytidyltransferase family protein</fullName>
    </submittedName>
</protein>
<evidence type="ECO:0000256" key="5">
    <source>
        <dbReference type="ARBA" id="ARBA00023268"/>
    </source>
</evidence>
<dbReference type="NCBIfam" id="TIGR00125">
    <property type="entry name" value="cyt_tran_rel"/>
    <property type="match status" value="1"/>
</dbReference>
<evidence type="ECO:0000313" key="9">
    <source>
        <dbReference type="EMBL" id="NLW34123.1"/>
    </source>
</evidence>
<evidence type="ECO:0000256" key="1">
    <source>
        <dbReference type="ARBA" id="ARBA00004713"/>
    </source>
</evidence>
<organism evidence="9 10">
    <name type="scientific">Syntrophorhabdus aromaticivorans</name>
    <dbReference type="NCBI Taxonomy" id="328301"/>
    <lineage>
        <taxon>Bacteria</taxon>
        <taxon>Pseudomonadati</taxon>
        <taxon>Thermodesulfobacteriota</taxon>
        <taxon>Syntrophorhabdia</taxon>
        <taxon>Syntrophorhabdales</taxon>
        <taxon>Syntrophorhabdaceae</taxon>
        <taxon>Syntrophorhabdus</taxon>
    </lineage>
</organism>
<dbReference type="SUPFAM" id="SSF53613">
    <property type="entry name" value="Ribokinase-like"/>
    <property type="match status" value="1"/>
</dbReference>
<comment type="caution">
    <text evidence="9">The sequence shown here is derived from an EMBL/GenBank/DDBJ whole genome shotgun (WGS) entry which is preliminary data.</text>
</comment>
<dbReference type="Pfam" id="PF00294">
    <property type="entry name" value="PfkB"/>
    <property type="match status" value="1"/>
</dbReference>
<dbReference type="PROSITE" id="PS00584">
    <property type="entry name" value="PFKB_KINASES_2"/>
    <property type="match status" value="1"/>
</dbReference>
<dbReference type="SUPFAM" id="SSF52374">
    <property type="entry name" value="Nucleotidylyl transferase"/>
    <property type="match status" value="1"/>
</dbReference>
<dbReference type="InterPro" id="IPR014729">
    <property type="entry name" value="Rossmann-like_a/b/a_fold"/>
</dbReference>
<evidence type="ECO:0000256" key="3">
    <source>
        <dbReference type="ARBA" id="ARBA00022695"/>
    </source>
</evidence>
<keyword evidence="4" id="KW-0418">Kinase</keyword>
<name>A0A971M1D9_9BACT</name>
<feature type="domain" description="Cytidyltransferase-like" evidence="8">
    <location>
        <begin position="107"/>
        <end position="199"/>
    </location>
</feature>
<dbReference type="InterPro" id="IPR050385">
    <property type="entry name" value="Archaeal_FAD_synthase"/>
</dbReference>
<dbReference type="Gene3D" id="3.40.1190.20">
    <property type="match status" value="1"/>
</dbReference>
<accession>A0A971M1D9</accession>
<dbReference type="PANTHER" id="PTHR43793">
    <property type="entry name" value="FAD SYNTHASE"/>
    <property type="match status" value="1"/>
</dbReference>
<keyword evidence="5" id="KW-0511">Multifunctional enzyme</keyword>
<keyword evidence="3 9" id="KW-0548">Nucleotidyltransferase</keyword>
<dbReference type="GO" id="GO:0016779">
    <property type="term" value="F:nucleotidyltransferase activity"/>
    <property type="evidence" value="ECO:0007669"/>
    <property type="project" value="UniProtKB-KW"/>
</dbReference>
<evidence type="ECO:0000313" key="10">
    <source>
        <dbReference type="Proteomes" id="UP000777265"/>
    </source>
</evidence>
<feature type="domain" description="Carbohydrate kinase PfkB" evidence="7">
    <location>
        <begin position="6"/>
        <end position="62"/>
    </location>
</feature>
<dbReference type="InterPro" id="IPR029056">
    <property type="entry name" value="Ribokinase-like"/>
</dbReference>
<dbReference type="InterPro" id="IPR011611">
    <property type="entry name" value="PfkB_dom"/>
</dbReference>
<proteinExistence type="predicted"/>
<dbReference type="Proteomes" id="UP000777265">
    <property type="component" value="Unassembled WGS sequence"/>
</dbReference>
<dbReference type="Gene3D" id="3.40.50.620">
    <property type="entry name" value="HUPs"/>
    <property type="match status" value="1"/>
</dbReference>
<dbReference type="EMBL" id="JAAYEE010000024">
    <property type="protein sequence ID" value="NLW34123.1"/>
    <property type="molecule type" value="Genomic_DNA"/>
</dbReference>